<sequence length="164" mass="19571">MNELMQRLEACYQQAESHFGRRFERPEVRLDLRGQKAGIAYLDRRLLRFNAGMYERHGEDFLQQTVPHEVAHLIAHALFGQRIRPHGPEWQSIMRDLFGLPAQRCHSYSVPQRRTTEYLYRCACPNPVHFTPQRHRWVIKGRRYQCTRCSQLLHFTGQAQQNLR</sequence>
<keyword evidence="3" id="KW-1185">Reference proteome</keyword>
<dbReference type="OrthoDB" id="267364at2"/>
<accession>A0A1H2FR53</accession>
<dbReference type="PANTHER" id="PTHR38773:SF1">
    <property type="entry name" value="PROTEIN SPRT"/>
    <property type="match status" value="1"/>
</dbReference>
<dbReference type="InterPro" id="IPR006640">
    <property type="entry name" value="SprT-like_domain"/>
</dbReference>
<dbReference type="EMBL" id="LT629787">
    <property type="protein sequence ID" value="SDU09824.1"/>
    <property type="molecule type" value="Genomic_DNA"/>
</dbReference>
<name>A0A1H2FR53_9GAMM</name>
<dbReference type="STRING" id="1434072.SAMN05216210_1744"/>
<gene>
    <name evidence="2" type="ORF">SAMN05216210_1744</name>
</gene>
<evidence type="ECO:0000313" key="2">
    <source>
        <dbReference type="EMBL" id="SDU09824.1"/>
    </source>
</evidence>
<dbReference type="GO" id="GO:0006950">
    <property type="term" value="P:response to stress"/>
    <property type="evidence" value="ECO:0007669"/>
    <property type="project" value="UniProtKB-ARBA"/>
</dbReference>
<dbReference type="SMART" id="SM00731">
    <property type="entry name" value="SprT"/>
    <property type="match status" value="1"/>
</dbReference>
<dbReference type="AlphaFoldDB" id="A0A1H2FR53"/>
<reference evidence="3" key="1">
    <citation type="submission" date="2016-10" db="EMBL/GenBank/DDBJ databases">
        <authorList>
            <person name="Varghese N."/>
            <person name="Submissions S."/>
        </authorList>
    </citation>
    <scope>NUCLEOTIDE SEQUENCE [LARGE SCALE GENOMIC DNA]</scope>
    <source>
        <strain evidence="3">CECT 8338</strain>
    </source>
</reference>
<dbReference type="Proteomes" id="UP000243924">
    <property type="component" value="Chromosome I"/>
</dbReference>
<dbReference type="RefSeq" id="WP_092386037.1">
    <property type="nucleotide sequence ID" value="NZ_LT629787.1"/>
</dbReference>
<proteinExistence type="predicted"/>
<protein>
    <submittedName>
        <fullName evidence="2">SprT protein</fullName>
    </submittedName>
</protein>
<dbReference type="PANTHER" id="PTHR38773">
    <property type="entry name" value="PROTEIN SPRT"/>
    <property type="match status" value="1"/>
</dbReference>
<evidence type="ECO:0000313" key="3">
    <source>
        <dbReference type="Proteomes" id="UP000243924"/>
    </source>
</evidence>
<dbReference type="NCBIfam" id="NF003421">
    <property type="entry name" value="PRK04860.1"/>
    <property type="match status" value="1"/>
</dbReference>
<dbReference type="Pfam" id="PF10263">
    <property type="entry name" value="SprT-like"/>
    <property type="match status" value="1"/>
</dbReference>
<evidence type="ECO:0000259" key="1">
    <source>
        <dbReference type="SMART" id="SM00731"/>
    </source>
</evidence>
<organism evidence="2 3">
    <name type="scientific">Halopseudomonas salegens</name>
    <dbReference type="NCBI Taxonomy" id="1434072"/>
    <lineage>
        <taxon>Bacteria</taxon>
        <taxon>Pseudomonadati</taxon>
        <taxon>Pseudomonadota</taxon>
        <taxon>Gammaproteobacteria</taxon>
        <taxon>Pseudomonadales</taxon>
        <taxon>Pseudomonadaceae</taxon>
        <taxon>Halopseudomonas</taxon>
    </lineage>
</organism>
<feature type="domain" description="SprT-like" evidence="1">
    <location>
        <begin position="6"/>
        <end position="156"/>
    </location>
</feature>